<sequence length="68" mass="7622">MRAAVESRVRPRSPVTKIWRLEQTARFCGAETREMKTSCIRLLTLTPTGRASCTEQATTHVCADVNVE</sequence>
<keyword evidence="2" id="KW-1185">Reference proteome</keyword>
<name>A0A183UHY6_TOXCA</name>
<dbReference type="EMBL" id="UYWY01019825">
    <property type="protein sequence ID" value="VDM39427.1"/>
    <property type="molecule type" value="Genomic_DNA"/>
</dbReference>
<evidence type="ECO:0000313" key="1">
    <source>
        <dbReference type="EMBL" id="VDM39427.1"/>
    </source>
</evidence>
<reference evidence="1 2" key="2">
    <citation type="submission" date="2018-11" db="EMBL/GenBank/DDBJ databases">
        <authorList>
            <consortium name="Pathogen Informatics"/>
        </authorList>
    </citation>
    <scope>NUCLEOTIDE SEQUENCE [LARGE SCALE GENOMIC DNA]</scope>
</reference>
<dbReference type="WBParaSite" id="TCNE_0000810601-mRNA-1">
    <property type="protein sequence ID" value="TCNE_0000810601-mRNA-1"/>
    <property type="gene ID" value="TCNE_0000810601"/>
</dbReference>
<evidence type="ECO:0000313" key="3">
    <source>
        <dbReference type="WBParaSite" id="TCNE_0000810601-mRNA-1"/>
    </source>
</evidence>
<proteinExistence type="predicted"/>
<organism evidence="2 3">
    <name type="scientific">Toxocara canis</name>
    <name type="common">Canine roundworm</name>
    <dbReference type="NCBI Taxonomy" id="6265"/>
    <lineage>
        <taxon>Eukaryota</taxon>
        <taxon>Metazoa</taxon>
        <taxon>Ecdysozoa</taxon>
        <taxon>Nematoda</taxon>
        <taxon>Chromadorea</taxon>
        <taxon>Rhabditida</taxon>
        <taxon>Spirurina</taxon>
        <taxon>Ascaridomorpha</taxon>
        <taxon>Ascaridoidea</taxon>
        <taxon>Toxocaridae</taxon>
        <taxon>Toxocara</taxon>
    </lineage>
</organism>
<protein>
    <submittedName>
        <fullName evidence="1 3">Uncharacterized protein</fullName>
    </submittedName>
</protein>
<accession>A0A183UHY6</accession>
<dbReference type="AlphaFoldDB" id="A0A183UHY6"/>
<evidence type="ECO:0000313" key="2">
    <source>
        <dbReference type="Proteomes" id="UP000050794"/>
    </source>
</evidence>
<gene>
    <name evidence="1" type="ORF">TCNE_LOCUS8106</name>
</gene>
<dbReference type="Proteomes" id="UP000050794">
    <property type="component" value="Unassembled WGS sequence"/>
</dbReference>
<reference evidence="3" key="1">
    <citation type="submission" date="2016-06" db="UniProtKB">
        <authorList>
            <consortium name="WormBaseParasite"/>
        </authorList>
    </citation>
    <scope>IDENTIFICATION</scope>
</reference>